<proteinExistence type="inferred from homology"/>
<dbReference type="Proteomes" id="UP000235965">
    <property type="component" value="Unassembled WGS sequence"/>
</dbReference>
<dbReference type="OrthoDB" id="6622484at2759"/>
<dbReference type="InterPro" id="IPR052295">
    <property type="entry name" value="Odorant-binding_protein"/>
</dbReference>
<accession>A0A2J7R651</accession>
<feature type="chain" id="PRO_5014463671" description="Chemosensory protein" evidence="4">
    <location>
        <begin position="20"/>
        <end position="240"/>
    </location>
</feature>
<dbReference type="InParanoid" id="A0A2J7R651"/>
<comment type="subcellular location">
    <subcellularLocation>
        <location evidence="1">Secreted</location>
    </subcellularLocation>
</comment>
<organism evidence="5 6">
    <name type="scientific">Cryptotermes secundus</name>
    <dbReference type="NCBI Taxonomy" id="105785"/>
    <lineage>
        <taxon>Eukaryota</taxon>
        <taxon>Metazoa</taxon>
        <taxon>Ecdysozoa</taxon>
        <taxon>Arthropoda</taxon>
        <taxon>Hexapoda</taxon>
        <taxon>Insecta</taxon>
        <taxon>Pterygota</taxon>
        <taxon>Neoptera</taxon>
        <taxon>Polyneoptera</taxon>
        <taxon>Dictyoptera</taxon>
        <taxon>Blattodea</taxon>
        <taxon>Blattoidea</taxon>
        <taxon>Termitoidae</taxon>
        <taxon>Kalotermitidae</taxon>
        <taxon>Cryptotermitinae</taxon>
        <taxon>Cryptotermes</taxon>
    </lineage>
</organism>
<keyword evidence="6" id="KW-1185">Reference proteome</keyword>
<dbReference type="PANTHER" id="PTHR21066">
    <property type="entry name" value="ODORANT-BINDING PROTEIN 59A-RELATED"/>
    <property type="match status" value="1"/>
</dbReference>
<dbReference type="EMBL" id="NEVH01006980">
    <property type="protein sequence ID" value="PNF36308.1"/>
    <property type="molecule type" value="Genomic_DNA"/>
</dbReference>
<protein>
    <recommendedName>
        <fullName evidence="7">Chemosensory protein</fullName>
    </recommendedName>
</protein>
<dbReference type="AlphaFoldDB" id="A0A2J7R651"/>
<evidence type="ECO:0000256" key="3">
    <source>
        <dbReference type="ARBA" id="ARBA00022525"/>
    </source>
</evidence>
<name>A0A2J7R651_9NEOP</name>
<dbReference type="Gene3D" id="1.10.238.270">
    <property type="match status" value="1"/>
</dbReference>
<dbReference type="GO" id="GO:0005576">
    <property type="term" value="C:extracellular region"/>
    <property type="evidence" value="ECO:0007669"/>
    <property type="project" value="UniProtKB-SubCell"/>
</dbReference>
<evidence type="ECO:0000313" key="6">
    <source>
        <dbReference type="Proteomes" id="UP000235965"/>
    </source>
</evidence>
<comment type="similarity">
    <text evidence="2">Belongs to the PBP/GOBP family.</text>
</comment>
<gene>
    <name evidence="5" type="ORF">B7P43_G00509</name>
</gene>
<reference evidence="5 6" key="1">
    <citation type="submission" date="2017-12" db="EMBL/GenBank/DDBJ databases">
        <title>Hemimetabolous genomes reveal molecular basis of termite eusociality.</title>
        <authorList>
            <person name="Harrison M.C."/>
            <person name="Jongepier E."/>
            <person name="Robertson H.M."/>
            <person name="Arning N."/>
            <person name="Bitard-Feildel T."/>
            <person name="Chao H."/>
            <person name="Childers C.P."/>
            <person name="Dinh H."/>
            <person name="Doddapaneni H."/>
            <person name="Dugan S."/>
            <person name="Gowin J."/>
            <person name="Greiner C."/>
            <person name="Han Y."/>
            <person name="Hu H."/>
            <person name="Hughes D.S.T."/>
            <person name="Huylmans A.-K."/>
            <person name="Kemena C."/>
            <person name="Kremer L.P.M."/>
            <person name="Lee S.L."/>
            <person name="Lopez-Ezquerra A."/>
            <person name="Mallet L."/>
            <person name="Monroy-Kuhn J.M."/>
            <person name="Moser A."/>
            <person name="Murali S.C."/>
            <person name="Muzny D.M."/>
            <person name="Otani S."/>
            <person name="Piulachs M.-D."/>
            <person name="Poelchau M."/>
            <person name="Qu J."/>
            <person name="Schaub F."/>
            <person name="Wada-Katsumata A."/>
            <person name="Worley K.C."/>
            <person name="Xie Q."/>
            <person name="Ylla G."/>
            <person name="Poulsen M."/>
            <person name="Gibbs R.A."/>
            <person name="Schal C."/>
            <person name="Richards S."/>
            <person name="Belles X."/>
            <person name="Korb J."/>
            <person name="Bornberg-Bauer E."/>
        </authorList>
    </citation>
    <scope>NUCLEOTIDE SEQUENCE [LARGE SCALE GENOMIC DNA]</scope>
    <source>
        <tissue evidence="5">Whole body</tissue>
    </source>
</reference>
<keyword evidence="4" id="KW-0732">Signal</keyword>
<evidence type="ECO:0000256" key="1">
    <source>
        <dbReference type="ARBA" id="ARBA00004613"/>
    </source>
</evidence>
<evidence type="ECO:0000256" key="2">
    <source>
        <dbReference type="ARBA" id="ARBA00008098"/>
    </source>
</evidence>
<keyword evidence="3" id="KW-0964">Secreted</keyword>
<evidence type="ECO:0008006" key="7">
    <source>
        <dbReference type="Google" id="ProtNLM"/>
    </source>
</evidence>
<evidence type="ECO:0000256" key="4">
    <source>
        <dbReference type="SAM" id="SignalP"/>
    </source>
</evidence>
<evidence type="ECO:0000313" key="5">
    <source>
        <dbReference type="EMBL" id="PNF36308.1"/>
    </source>
</evidence>
<sequence>MTSSPLLVCLSLICATVTGLSLQGFQSVDSVLSALSRLEDKAFLAKQRELHIPSLEEDLEEFVETSSLSRFKRNAMDKHRLYPKCCGSVDKPDFTQETRKLFEECKAKMNESSEHKGAQACGIAECIGREKGALDEDGYAKEEDFEKFIDEAYTDDTLKDVAKHAGLYCAKKANKRAREIMSEGLVESNCNLAGIMAYHCVKYEVILNCPESQTVHSEECDDFRQMMQEWKNKEEQNSDS</sequence>
<comment type="caution">
    <text evidence="5">The sequence shown here is derived from an EMBL/GenBank/DDBJ whole genome shotgun (WGS) entry which is preliminary data.</text>
</comment>
<feature type="signal peptide" evidence="4">
    <location>
        <begin position="1"/>
        <end position="19"/>
    </location>
</feature>